<dbReference type="InterPro" id="IPR036515">
    <property type="entry name" value="Transposase_17_sf"/>
</dbReference>
<protein>
    <submittedName>
        <fullName evidence="3">Transposase</fullName>
    </submittedName>
</protein>
<sequence>MATRRSDLVNLSETPFYHCVTRCVRQCYLCGYDKNTGQSFEHRRGWVEKRTLFLSSVYAIDLCAYAVMSNHVHVVLRVDEKSANSLSMREVLIRWHKLHKGTLLTKSYLAGEALSEAELLSVKRTAAVYRKRLFSISWFMRDLNEYIARAANAEDECKGRFWEGRFKSQALLDEKALLSCMVYVDLNPIRASLASTPEDSEYTSIKRRIECKLTRKTSTGILPFKSDTACSNQYCLNLTFTEYATLLTQTGKAVRDDKAGFIDGEYQASLNQIALSSSQWLKASLEFEQHFSIAVGSVSRIKKFQLTTGRRRLKGVSTARKLFG</sequence>
<comment type="caution">
    <text evidence="3">The sequence shown here is derived from an EMBL/GenBank/DDBJ whole genome shotgun (WGS) entry which is preliminary data.</text>
</comment>
<evidence type="ECO:0000313" key="4">
    <source>
        <dbReference type="Proteomes" id="UP000263517"/>
    </source>
</evidence>
<feature type="domain" description="Transposase IS200-like" evidence="1">
    <location>
        <begin position="12"/>
        <end position="187"/>
    </location>
</feature>
<evidence type="ECO:0000313" key="3">
    <source>
        <dbReference type="EMBL" id="HBU52578.1"/>
    </source>
</evidence>
<dbReference type="Proteomes" id="UP000263517">
    <property type="component" value="Unassembled WGS sequence"/>
</dbReference>
<accession>A0A349TW23</accession>
<dbReference type="STRING" id="589873.EP12_12210"/>
<dbReference type="RefSeq" id="WP_272965327.1">
    <property type="nucleotide sequence ID" value="NZ_CALBIY010000089.1"/>
</dbReference>
<dbReference type="PANTHER" id="PTHR34322">
    <property type="entry name" value="TRANSPOSASE, Y1_TNP DOMAIN-CONTAINING"/>
    <property type="match status" value="1"/>
</dbReference>
<dbReference type="EMBL" id="DNAN01000031">
    <property type="protein sequence ID" value="HAW74271.1"/>
    <property type="molecule type" value="Genomic_DNA"/>
</dbReference>
<dbReference type="SUPFAM" id="SSF143422">
    <property type="entry name" value="Transposase IS200-like"/>
    <property type="match status" value="1"/>
</dbReference>
<organism evidence="3 5">
    <name type="scientific">Alteromonas australica</name>
    <dbReference type="NCBI Taxonomy" id="589873"/>
    <lineage>
        <taxon>Bacteria</taxon>
        <taxon>Pseudomonadati</taxon>
        <taxon>Pseudomonadota</taxon>
        <taxon>Gammaproteobacteria</taxon>
        <taxon>Alteromonadales</taxon>
        <taxon>Alteromonadaceae</taxon>
        <taxon>Alteromonas/Salinimonas group</taxon>
        <taxon>Alteromonas</taxon>
    </lineage>
</organism>
<dbReference type="InterPro" id="IPR002686">
    <property type="entry name" value="Transposase_17"/>
</dbReference>
<dbReference type="PANTHER" id="PTHR34322:SF2">
    <property type="entry name" value="TRANSPOSASE IS200-LIKE DOMAIN-CONTAINING PROTEIN"/>
    <property type="match status" value="1"/>
</dbReference>
<dbReference type="Proteomes" id="UP000264779">
    <property type="component" value="Unassembled WGS sequence"/>
</dbReference>
<gene>
    <name evidence="2" type="ORF">DCW74_00875</name>
    <name evidence="3" type="ORF">DEB45_15105</name>
</gene>
<dbReference type="SMART" id="SM01321">
    <property type="entry name" value="Y1_Tnp"/>
    <property type="match status" value="1"/>
</dbReference>
<dbReference type="EMBL" id="DONK01000234">
    <property type="protein sequence ID" value="HBU52578.1"/>
    <property type="molecule type" value="Genomic_DNA"/>
</dbReference>
<evidence type="ECO:0000313" key="5">
    <source>
        <dbReference type="Proteomes" id="UP000264779"/>
    </source>
</evidence>
<reference evidence="4 5" key="1">
    <citation type="journal article" date="2018" name="Nat. Biotechnol.">
        <title>A standardized bacterial taxonomy based on genome phylogeny substantially revises the tree of life.</title>
        <authorList>
            <person name="Parks D.H."/>
            <person name="Chuvochina M."/>
            <person name="Waite D.W."/>
            <person name="Rinke C."/>
            <person name="Skarshewski A."/>
            <person name="Chaumeil P.A."/>
            <person name="Hugenholtz P."/>
        </authorList>
    </citation>
    <scope>NUCLEOTIDE SEQUENCE [LARGE SCALE GENOMIC DNA]</scope>
    <source>
        <strain evidence="3">UBA11621</strain>
        <strain evidence="2">UBA11978</strain>
    </source>
</reference>
<dbReference type="Gene3D" id="3.30.70.1290">
    <property type="entry name" value="Transposase IS200-like"/>
    <property type="match status" value="1"/>
</dbReference>
<evidence type="ECO:0000259" key="1">
    <source>
        <dbReference type="SMART" id="SM01321"/>
    </source>
</evidence>
<dbReference type="AlphaFoldDB" id="A0A349TW23"/>
<dbReference type="GO" id="GO:0003677">
    <property type="term" value="F:DNA binding"/>
    <property type="evidence" value="ECO:0007669"/>
    <property type="project" value="InterPro"/>
</dbReference>
<dbReference type="GO" id="GO:0004803">
    <property type="term" value="F:transposase activity"/>
    <property type="evidence" value="ECO:0007669"/>
    <property type="project" value="InterPro"/>
</dbReference>
<dbReference type="GO" id="GO:0006313">
    <property type="term" value="P:DNA transposition"/>
    <property type="evidence" value="ECO:0007669"/>
    <property type="project" value="InterPro"/>
</dbReference>
<proteinExistence type="predicted"/>
<evidence type="ECO:0000313" key="2">
    <source>
        <dbReference type="EMBL" id="HAW74271.1"/>
    </source>
</evidence>
<name>A0A349TW23_9ALTE</name>